<dbReference type="GO" id="GO:0012505">
    <property type="term" value="C:endomembrane system"/>
    <property type="evidence" value="ECO:0007669"/>
    <property type="project" value="UniProtKB-SubCell"/>
</dbReference>
<gene>
    <name evidence="7" type="ORF">SAMN04487907_105136</name>
</gene>
<dbReference type="Pfam" id="PF06803">
    <property type="entry name" value="DUF1232"/>
    <property type="match status" value="1"/>
</dbReference>
<name>A0A1I1K631_9FLAO</name>
<keyword evidence="3 5" id="KW-1133">Transmembrane helix</keyword>
<evidence type="ECO:0000256" key="2">
    <source>
        <dbReference type="ARBA" id="ARBA00022692"/>
    </source>
</evidence>
<proteinExistence type="predicted"/>
<evidence type="ECO:0000256" key="5">
    <source>
        <dbReference type="SAM" id="Phobius"/>
    </source>
</evidence>
<accession>A0A1I1K631</accession>
<dbReference type="STRING" id="1334022.SAMN04487907_105136"/>
<evidence type="ECO:0000256" key="1">
    <source>
        <dbReference type="ARBA" id="ARBA00004127"/>
    </source>
</evidence>
<sequence length="135" mass="15519">MNMFSKKKKEVNEEYFKEGVVSVDEGDVELAADSQEEVADKIINSGMLKKYTEIGKLMYAMLNDYRKGIYKDVPWFTIAAIAFSFLYILNPLDVVPDFIPGLGYIDDFAIITFAIRFIESDIHKYLDYKLAETES</sequence>
<keyword evidence="8" id="KW-1185">Reference proteome</keyword>
<evidence type="ECO:0000256" key="3">
    <source>
        <dbReference type="ARBA" id="ARBA00022989"/>
    </source>
</evidence>
<protein>
    <submittedName>
        <fullName evidence="7">Uncharacterized membrane protein YkvA, DUF1232 family</fullName>
    </submittedName>
</protein>
<feature type="domain" description="DUF1232" evidence="6">
    <location>
        <begin position="78"/>
        <end position="113"/>
    </location>
</feature>
<feature type="transmembrane region" description="Helical" evidence="5">
    <location>
        <begin position="73"/>
        <end position="92"/>
    </location>
</feature>
<comment type="subcellular location">
    <subcellularLocation>
        <location evidence="1">Endomembrane system</location>
        <topology evidence="1">Multi-pass membrane protein</topology>
    </subcellularLocation>
</comment>
<evidence type="ECO:0000259" key="6">
    <source>
        <dbReference type="Pfam" id="PF06803"/>
    </source>
</evidence>
<evidence type="ECO:0000313" key="7">
    <source>
        <dbReference type="EMBL" id="SFC53473.1"/>
    </source>
</evidence>
<dbReference type="Proteomes" id="UP000199438">
    <property type="component" value="Unassembled WGS sequence"/>
</dbReference>
<dbReference type="InterPro" id="IPR010652">
    <property type="entry name" value="DUF1232"/>
</dbReference>
<keyword evidence="4 5" id="KW-0472">Membrane</keyword>
<evidence type="ECO:0000256" key="4">
    <source>
        <dbReference type="ARBA" id="ARBA00023136"/>
    </source>
</evidence>
<organism evidence="7 8">
    <name type="scientific">Zunongwangia mangrovi</name>
    <dbReference type="NCBI Taxonomy" id="1334022"/>
    <lineage>
        <taxon>Bacteria</taxon>
        <taxon>Pseudomonadati</taxon>
        <taxon>Bacteroidota</taxon>
        <taxon>Flavobacteriia</taxon>
        <taxon>Flavobacteriales</taxon>
        <taxon>Flavobacteriaceae</taxon>
        <taxon>Zunongwangia</taxon>
    </lineage>
</organism>
<keyword evidence="2 5" id="KW-0812">Transmembrane</keyword>
<dbReference type="RefSeq" id="WP_245758633.1">
    <property type="nucleotide sequence ID" value="NZ_FOKV01000005.1"/>
</dbReference>
<dbReference type="AlphaFoldDB" id="A0A1I1K631"/>
<dbReference type="EMBL" id="FOKV01000005">
    <property type="protein sequence ID" value="SFC53473.1"/>
    <property type="molecule type" value="Genomic_DNA"/>
</dbReference>
<evidence type="ECO:0000313" key="8">
    <source>
        <dbReference type="Proteomes" id="UP000199438"/>
    </source>
</evidence>
<reference evidence="8" key="1">
    <citation type="submission" date="2016-10" db="EMBL/GenBank/DDBJ databases">
        <authorList>
            <person name="Varghese N."/>
            <person name="Submissions S."/>
        </authorList>
    </citation>
    <scope>NUCLEOTIDE SEQUENCE [LARGE SCALE GENOMIC DNA]</scope>
    <source>
        <strain evidence="8">DSM 24499</strain>
    </source>
</reference>